<reference evidence="3" key="2">
    <citation type="submission" date="2023-07" db="EMBL/GenBank/DDBJ databases">
        <authorList>
            <consortium name="Lawrence Berkeley National Laboratory"/>
            <person name="Haridas S."/>
            <person name="Hensen N."/>
            <person name="Bonometti L."/>
            <person name="Westerberg I."/>
            <person name="Brannstrom I.O."/>
            <person name="Guillou S."/>
            <person name="Cros-Aarteil S."/>
            <person name="Calhoun S."/>
            <person name="Kuo A."/>
            <person name="Mondo S."/>
            <person name="Pangilinan J."/>
            <person name="Riley R."/>
            <person name="LaButti K."/>
            <person name="Andreopoulos B."/>
            <person name="Lipzen A."/>
            <person name="Chen C."/>
            <person name="Yanf M."/>
            <person name="Daum C."/>
            <person name="Ng V."/>
            <person name="Clum A."/>
            <person name="Steindorff A."/>
            <person name="Ohm R."/>
            <person name="Martin F."/>
            <person name="Silar P."/>
            <person name="Natvig D."/>
            <person name="Lalanne C."/>
            <person name="Gautier V."/>
            <person name="Ament-velasquez S.L."/>
            <person name="Kruys A."/>
            <person name="Hutchinson M.I."/>
            <person name="Powell A.J."/>
            <person name="Barry K."/>
            <person name="Miller A.N."/>
            <person name="Grigoriev I.V."/>
            <person name="Debuchy R."/>
            <person name="Gladieux P."/>
            <person name="Thoren M.H."/>
            <person name="Johannesson H."/>
        </authorList>
    </citation>
    <scope>NUCLEOTIDE SEQUENCE</scope>
    <source>
        <strain evidence="3">FGSC 1904</strain>
    </source>
</reference>
<feature type="chain" id="PRO_5042157955" evidence="2">
    <location>
        <begin position="30"/>
        <end position="184"/>
    </location>
</feature>
<evidence type="ECO:0000313" key="4">
    <source>
        <dbReference type="Proteomes" id="UP001281003"/>
    </source>
</evidence>
<comment type="caution">
    <text evidence="3">The sequence shown here is derived from an EMBL/GenBank/DDBJ whole genome shotgun (WGS) entry which is preliminary data.</text>
</comment>
<proteinExistence type="predicted"/>
<reference evidence="3" key="1">
    <citation type="journal article" date="2023" name="Mol. Phylogenet. Evol.">
        <title>Genome-scale phylogeny and comparative genomics of the fungal order Sordariales.</title>
        <authorList>
            <person name="Hensen N."/>
            <person name="Bonometti L."/>
            <person name="Westerberg I."/>
            <person name="Brannstrom I.O."/>
            <person name="Guillou S."/>
            <person name="Cros-Aarteil S."/>
            <person name="Calhoun S."/>
            <person name="Haridas S."/>
            <person name="Kuo A."/>
            <person name="Mondo S."/>
            <person name="Pangilinan J."/>
            <person name="Riley R."/>
            <person name="LaButti K."/>
            <person name="Andreopoulos B."/>
            <person name="Lipzen A."/>
            <person name="Chen C."/>
            <person name="Yan M."/>
            <person name="Daum C."/>
            <person name="Ng V."/>
            <person name="Clum A."/>
            <person name="Steindorff A."/>
            <person name="Ohm R.A."/>
            <person name="Martin F."/>
            <person name="Silar P."/>
            <person name="Natvig D.O."/>
            <person name="Lalanne C."/>
            <person name="Gautier V."/>
            <person name="Ament-Velasquez S.L."/>
            <person name="Kruys A."/>
            <person name="Hutchinson M.I."/>
            <person name="Powell A.J."/>
            <person name="Barry K."/>
            <person name="Miller A.N."/>
            <person name="Grigoriev I.V."/>
            <person name="Debuchy R."/>
            <person name="Gladieux P."/>
            <person name="Hiltunen Thoren M."/>
            <person name="Johannesson H."/>
        </authorList>
    </citation>
    <scope>NUCLEOTIDE SEQUENCE</scope>
    <source>
        <strain evidence="3">FGSC 1904</strain>
    </source>
</reference>
<gene>
    <name evidence="3" type="ORF">B0T20DRAFT_47172</name>
</gene>
<organism evidence="3 4">
    <name type="scientific">Sordaria brevicollis</name>
    <dbReference type="NCBI Taxonomy" id="83679"/>
    <lineage>
        <taxon>Eukaryota</taxon>
        <taxon>Fungi</taxon>
        <taxon>Dikarya</taxon>
        <taxon>Ascomycota</taxon>
        <taxon>Pezizomycotina</taxon>
        <taxon>Sordariomycetes</taxon>
        <taxon>Sordariomycetidae</taxon>
        <taxon>Sordariales</taxon>
        <taxon>Sordariaceae</taxon>
        <taxon>Sordaria</taxon>
    </lineage>
</organism>
<accession>A0AAE0U9X3</accession>
<keyword evidence="2" id="KW-0732">Signal</keyword>
<name>A0AAE0U9X3_SORBR</name>
<keyword evidence="4" id="KW-1185">Reference proteome</keyword>
<evidence type="ECO:0000256" key="1">
    <source>
        <dbReference type="SAM" id="MobiDB-lite"/>
    </source>
</evidence>
<dbReference type="Proteomes" id="UP001281003">
    <property type="component" value="Unassembled WGS sequence"/>
</dbReference>
<feature type="region of interest" description="Disordered" evidence="1">
    <location>
        <begin position="68"/>
        <end position="108"/>
    </location>
</feature>
<dbReference type="EMBL" id="JAUTDP010000010">
    <property type="protein sequence ID" value="KAK3395859.1"/>
    <property type="molecule type" value="Genomic_DNA"/>
</dbReference>
<evidence type="ECO:0000256" key="2">
    <source>
        <dbReference type="SAM" id="SignalP"/>
    </source>
</evidence>
<feature type="signal peptide" evidence="2">
    <location>
        <begin position="1"/>
        <end position="29"/>
    </location>
</feature>
<sequence length="184" mass="20836">MEIMVHPLCLVLGTCALWLTIFFSPTTKAENSIKGTKTLTYTKLAARQDLPTRRNLVITLQGKRKRCPRDFNSVEQQQHPREPRVSPLTTVQPPVPQERKTNTGTASRRSGFNLAKNLVKEIQENWRGFESALPGPHFQRVQHQKKGLCWRGDRRNRASTSTMNRGFVGVPGMVSTPMMLGEII</sequence>
<dbReference type="AlphaFoldDB" id="A0AAE0U9X3"/>
<evidence type="ECO:0000313" key="3">
    <source>
        <dbReference type="EMBL" id="KAK3395859.1"/>
    </source>
</evidence>
<protein>
    <submittedName>
        <fullName evidence="3">Uncharacterized protein</fullName>
    </submittedName>
</protein>